<reference evidence="3" key="3">
    <citation type="submission" date="2015-04" db="UniProtKB">
        <authorList>
            <consortium name="EnsemblPlants"/>
        </authorList>
    </citation>
    <scope>IDENTIFICATION</scope>
    <source>
        <strain evidence="3">cv. Jemalong A17</strain>
    </source>
</reference>
<dbReference type="PANTHER" id="PTHR23274">
    <property type="entry name" value="DNA HELICASE-RELATED"/>
    <property type="match status" value="1"/>
</dbReference>
<dbReference type="Proteomes" id="UP000002051">
    <property type="component" value="Chromosome 3"/>
</dbReference>
<dbReference type="EMBL" id="CM001219">
    <property type="protein sequence ID" value="KEH35842.1"/>
    <property type="molecule type" value="Genomic_DNA"/>
</dbReference>
<dbReference type="Pfam" id="PF21530">
    <property type="entry name" value="Pif1_2B_dom"/>
    <property type="match status" value="1"/>
</dbReference>
<dbReference type="AlphaFoldDB" id="A0A072V1Z4"/>
<dbReference type="STRING" id="3880.A0A072V1Z4"/>
<keyword evidence="2" id="KW-0547">Nucleotide-binding</keyword>
<keyword evidence="2" id="KW-0067">ATP-binding</keyword>
<keyword evidence="2" id="KW-0378">Hydrolase</keyword>
<feature type="domain" description="DNA helicase Pif1-like 2B" evidence="1">
    <location>
        <begin position="35"/>
        <end position="81"/>
    </location>
</feature>
<keyword evidence="2" id="KW-0347">Helicase</keyword>
<proteinExistence type="predicted"/>
<reference evidence="2 4" key="2">
    <citation type="journal article" date="2014" name="BMC Genomics">
        <title>An improved genome release (version Mt4.0) for the model legume Medicago truncatula.</title>
        <authorList>
            <person name="Tang H."/>
            <person name="Krishnakumar V."/>
            <person name="Bidwell S."/>
            <person name="Rosen B."/>
            <person name="Chan A."/>
            <person name="Zhou S."/>
            <person name="Gentzbittel L."/>
            <person name="Childs K.L."/>
            <person name="Yandell M."/>
            <person name="Gundlach H."/>
            <person name="Mayer K.F."/>
            <person name="Schwartz D.C."/>
            <person name="Town C.D."/>
        </authorList>
    </citation>
    <scope>GENOME REANNOTATION</scope>
    <source>
        <strain evidence="2">A17</strain>
        <strain evidence="3 4">cv. Jemalong A17</strain>
    </source>
</reference>
<protein>
    <submittedName>
        <fullName evidence="2">PIF1-like helicase</fullName>
    </submittedName>
</protein>
<gene>
    <name evidence="2" type="ordered locus">MTR_3g103370</name>
</gene>
<name>A0A072V1Z4_MEDTR</name>
<organism evidence="2 4">
    <name type="scientific">Medicago truncatula</name>
    <name type="common">Barrel medic</name>
    <name type="synonym">Medicago tribuloides</name>
    <dbReference type="NCBI Taxonomy" id="3880"/>
    <lineage>
        <taxon>Eukaryota</taxon>
        <taxon>Viridiplantae</taxon>
        <taxon>Streptophyta</taxon>
        <taxon>Embryophyta</taxon>
        <taxon>Tracheophyta</taxon>
        <taxon>Spermatophyta</taxon>
        <taxon>Magnoliopsida</taxon>
        <taxon>eudicotyledons</taxon>
        <taxon>Gunneridae</taxon>
        <taxon>Pentapetalae</taxon>
        <taxon>rosids</taxon>
        <taxon>fabids</taxon>
        <taxon>Fabales</taxon>
        <taxon>Fabaceae</taxon>
        <taxon>Papilionoideae</taxon>
        <taxon>50 kb inversion clade</taxon>
        <taxon>NPAAA clade</taxon>
        <taxon>Hologalegina</taxon>
        <taxon>IRL clade</taxon>
        <taxon>Trifolieae</taxon>
        <taxon>Medicago</taxon>
    </lineage>
</organism>
<reference evidence="2 4" key="1">
    <citation type="journal article" date="2011" name="Nature">
        <title>The Medicago genome provides insight into the evolution of rhizobial symbioses.</title>
        <authorList>
            <person name="Young N.D."/>
            <person name="Debelle F."/>
            <person name="Oldroyd G.E."/>
            <person name="Geurts R."/>
            <person name="Cannon S.B."/>
            <person name="Udvardi M.K."/>
            <person name="Benedito V.A."/>
            <person name="Mayer K.F."/>
            <person name="Gouzy J."/>
            <person name="Schoof H."/>
            <person name="Van de Peer Y."/>
            <person name="Proost S."/>
            <person name="Cook D.R."/>
            <person name="Meyers B.C."/>
            <person name="Spannagl M."/>
            <person name="Cheung F."/>
            <person name="De Mita S."/>
            <person name="Krishnakumar V."/>
            <person name="Gundlach H."/>
            <person name="Zhou S."/>
            <person name="Mudge J."/>
            <person name="Bharti A.K."/>
            <person name="Murray J.D."/>
            <person name="Naoumkina M.A."/>
            <person name="Rosen B."/>
            <person name="Silverstein K.A."/>
            <person name="Tang H."/>
            <person name="Rombauts S."/>
            <person name="Zhao P.X."/>
            <person name="Zhou P."/>
            <person name="Barbe V."/>
            <person name="Bardou P."/>
            <person name="Bechner M."/>
            <person name="Bellec A."/>
            <person name="Berger A."/>
            <person name="Berges H."/>
            <person name="Bidwell S."/>
            <person name="Bisseling T."/>
            <person name="Choisne N."/>
            <person name="Couloux A."/>
            <person name="Denny R."/>
            <person name="Deshpande S."/>
            <person name="Dai X."/>
            <person name="Doyle J.J."/>
            <person name="Dudez A.M."/>
            <person name="Farmer A.D."/>
            <person name="Fouteau S."/>
            <person name="Franken C."/>
            <person name="Gibelin C."/>
            <person name="Gish J."/>
            <person name="Goldstein S."/>
            <person name="Gonzalez A.J."/>
            <person name="Green P.J."/>
            <person name="Hallab A."/>
            <person name="Hartog M."/>
            <person name="Hua A."/>
            <person name="Humphray S.J."/>
            <person name="Jeong D.H."/>
            <person name="Jing Y."/>
            <person name="Jocker A."/>
            <person name="Kenton S.M."/>
            <person name="Kim D.J."/>
            <person name="Klee K."/>
            <person name="Lai H."/>
            <person name="Lang C."/>
            <person name="Lin S."/>
            <person name="Macmil S.L."/>
            <person name="Magdelenat G."/>
            <person name="Matthews L."/>
            <person name="McCorrison J."/>
            <person name="Monaghan E.L."/>
            <person name="Mun J.H."/>
            <person name="Najar F.Z."/>
            <person name="Nicholson C."/>
            <person name="Noirot C."/>
            <person name="O'Bleness M."/>
            <person name="Paule C.R."/>
            <person name="Poulain J."/>
            <person name="Prion F."/>
            <person name="Qin B."/>
            <person name="Qu C."/>
            <person name="Retzel E.F."/>
            <person name="Riddle C."/>
            <person name="Sallet E."/>
            <person name="Samain S."/>
            <person name="Samson N."/>
            <person name="Sanders I."/>
            <person name="Saurat O."/>
            <person name="Scarpelli C."/>
            <person name="Schiex T."/>
            <person name="Segurens B."/>
            <person name="Severin A.J."/>
            <person name="Sherrier D.J."/>
            <person name="Shi R."/>
            <person name="Sims S."/>
            <person name="Singer S.R."/>
            <person name="Sinharoy S."/>
            <person name="Sterck L."/>
            <person name="Viollet A."/>
            <person name="Wang B.B."/>
            <person name="Wang K."/>
            <person name="Wang M."/>
            <person name="Wang X."/>
            <person name="Warfsmann J."/>
            <person name="Weissenbach J."/>
            <person name="White D.D."/>
            <person name="White J.D."/>
            <person name="Wiley G.B."/>
            <person name="Wincker P."/>
            <person name="Xing Y."/>
            <person name="Yang L."/>
            <person name="Yao Z."/>
            <person name="Ying F."/>
            <person name="Zhai J."/>
            <person name="Zhou L."/>
            <person name="Zuber A."/>
            <person name="Denarie J."/>
            <person name="Dixon R.A."/>
            <person name="May G.D."/>
            <person name="Schwartz D.C."/>
            <person name="Rogers J."/>
            <person name="Quetier F."/>
            <person name="Town C.D."/>
            <person name="Roe B.A."/>
        </authorList>
    </citation>
    <scope>NUCLEOTIDE SEQUENCE [LARGE SCALE GENOMIC DNA]</scope>
    <source>
        <strain evidence="2">A17</strain>
        <strain evidence="3 4">cv. Jemalong A17</strain>
    </source>
</reference>
<dbReference type="HOGENOM" id="CLU_001324_4_0_1"/>
<dbReference type="PANTHER" id="PTHR23274:SF33">
    <property type="entry name" value="ANIMAL RPA1 DOMAIN PROTEIN"/>
    <property type="match status" value="1"/>
</dbReference>
<sequence>MMSLIPGEEKEYLTSDSVCRSDENSDVQSEWFTTKFLNGIKSSGIPNHRLKLGVGFPVMLMRSIDQVNGLCNGMRLTVTHLGKSTIVATVITEKMAGTRVFIPRMEGVVVRTEVIVSDEDGGGG</sequence>
<dbReference type="GO" id="GO:0004386">
    <property type="term" value="F:helicase activity"/>
    <property type="evidence" value="ECO:0007669"/>
    <property type="project" value="UniProtKB-KW"/>
</dbReference>
<evidence type="ECO:0000313" key="4">
    <source>
        <dbReference type="Proteomes" id="UP000002051"/>
    </source>
</evidence>
<keyword evidence="4" id="KW-1185">Reference proteome</keyword>
<dbReference type="InterPro" id="IPR049163">
    <property type="entry name" value="Pif1-like_2B_dom"/>
</dbReference>
<dbReference type="EnsemblPlants" id="KEH35842">
    <property type="protein sequence ID" value="KEH35842"/>
    <property type="gene ID" value="MTR_3g103370"/>
</dbReference>
<accession>A0A072V1Z4</accession>
<evidence type="ECO:0000313" key="2">
    <source>
        <dbReference type="EMBL" id="KEH35842.1"/>
    </source>
</evidence>
<evidence type="ECO:0000259" key="1">
    <source>
        <dbReference type="Pfam" id="PF21530"/>
    </source>
</evidence>
<evidence type="ECO:0000313" key="3">
    <source>
        <dbReference type="EnsemblPlants" id="KEH35842"/>
    </source>
</evidence>